<comment type="subcellular location">
    <subcellularLocation>
        <location evidence="1">Periplasm</location>
    </subcellularLocation>
</comment>
<feature type="domain" description="Cytochrome c" evidence="16">
    <location>
        <begin position="59"/>
        <end position="160"/>
    </location>
</feature>
<organism evidence="17 18">
    <name type="scientific">Echinicola soli</name>
    <dbReference type="NCBI Taxonomy" id="2591634"/>
    <lineage>
        <taxon>Bacteria</taxon>
        <taxon>Pseudomonadati</taxon>
        <taxon>Bacteroidota</taxon>
        <taxon>Cytophagia</taxon>
        <taxon>Cytophagales</taxon>
        <taxon>Cyclobacteriaceae</taxon>
        <taxon>Echinicola</taxon>
    </lineage>
</organism>
<evidence type="ECO:0000256" key="13">
    <source>
        <dbReference type="PIRSR" id="PIRSR000294-1"/>
    </source>
</evidence>
<dbReference type="GO" id="GO:0046872">
    <property type="term" value="F:metal ion binding"/>
    <property type="evidence" value="ECO:0007669"/>
    <property type="project" value="UniProtKB-KW"/>
</dbReference>
<accession>A0A514CMD3</accession>
<evidence type="ECO:0000256" key="3">
    <source>
        <dbReference type="ARBA" id="ARBA00022448"/>
    </source>
</evidence>
<keyword evidence="9" id="KW-0560">Oxidoreductase</keyword>
<evidence type="ECO:0000256" key="9">
    <source>
        <dbReference type="ARBA" id="ARBA00023002"/>
    </source>
</evidence>
<keyword evidence="17" id="KW-0575">Peroxidase</keyword>
<dbReference type="GO" id="GO:0004130">
    <property type="term" value="F:cytochrome-c peroxidase activity"/>
    <property type="evidence" value="ECO:0007669"/>
    <property type="project" value="TreeGrafter"/>
</dbReference>
<evidence type="ECO:0000256" key="8">
    <source>
        <dbReference type="ARBA" id="ARBA00022982"/>
    </source>
</evidence>
<dbReference type="Proteomes" id="UP000316614">
    <property type="component" value="Chromosome"/>
</dbReference>
<keyword evidence="4 13" id="KW-0349">Heme</keyword>
<dbReference type="GO" id="GO:0009055">
    <property type="term" value="F:electron transfer activity"/>
    <property type="evidence" value="ECO:0007669"/>
    <property type="project" value="InterPro"/>
</dbReference>
<keyword evidence="3" id="KW-0813">Transport</keyword>
<protein>
    <recommendedName>
        <fullName evidence="12">Methylamine utilization protein MauG</fullName>
    </recommendedName>
</protein>
<dbReference type="PANTHER" id="PTHR30600">
    <property type="entry name" value="CYTOCHROME C PEROXIDASE-RELATED"/>
    <property type="match status" value="1"/>
</dbReference>
<dbReference type="InterPro" id="IPR036909">
    <property type="entry name" value="Cyt_c-like_dom_sf"/>
</dbReference>
<proteinExistence type="predicted"/>
<feature type="binding site" description="axial binding residue" evidence="14">
    <location>
        <position position="238"/>
    </location>
    <ligand>
        <name>heme c</name>
        <dbReference type="ChEBI" id="CHEBI:61717"/>
        <label>2</label>
    </ligand>
    <ligandPart>
        <name>Fe</name>
        <dbReference type="ChEBI" id="CHEBI:18248"/>
    </ligandPart>
</feature>
<evidence type="ECO:0000256" key="14">
    <source>
        <dbReference type="PIRSR" id="PIRSR000294-2"/>
    </source>
</evidence>
<dbReference type="Gene3D" id="1.10.760.10">
    <property type="entry name" value="Cytochrome c-like domain"/>
    <property type="match status" value="2"/>
</dbReference>
<feature type="binding site" description="covalent" evidence="13">
    <location>
        <position position="234"/>
    </location>
    <ligand>
        <name>heme c</name>
        <dbReference type="ChEBI" id="CHEBI:61717"/>
        <label>2</label>
    </ligand>
</feature>
<name>A0A514CMD3_9BACT</name>
<keyword evidence="6" id="KW-0732">Signal</keyword>
<evidence type="ECO:0000256" key="4">
    <source>
        <dbReference type="ARBA" id="ARBA00022617"/>
    </source>
</evidence>
<dbReference type="AlphaFoldDB" id="A0A514CMD3"/>
<feature type="domain" description="Cytochrome c" evidence="16">
    <location>
        <begin position="210"/>
        <end position="359"/>
    </location>
</feature>
<dbReference type="RefSeq" id="WP_141616208.1">
    <property type="nucleotide sequence ID" value="NZ_CP041253.1"/>
</dbReference>
<reference evidence="17 18" key="1">
    <citation type="submission" date="2019-06" db="EMBL/GenBank/DDBJ databases">
        <title>Echinicola alkalisoli sp. nov. isolated from saline soil.</title>
        <authorList>
            <person name="Sun J.-Q."/>
            <person name="Xu L."/>
        </authorList>
    </citation>
    <scope>NUCLEOTIDE SEQUENCE [LARGE SCALE GENOMIC DNA]</scope>
    <source>
        <strain evidence="17 18">LN3S3</strain>
    </source>
</reference>
<dbReference type="EMBL" id="CP041253">
    <property type="protein sequence ID" value="QDH80992.1"/>
    <property type="molecule type" value="Genomic_DNA"/>
</dbReference>
<dbReference type="KEGG" id="echi:FKX85_18860"/>
<dbReference type="SUPFAM" id="SSF46626">
    <property type="entry name" value="Cytochrome c"/>
    <property type="match status" value="2"/>
</dbReference>
<dbReference type="PROSITE" id="PS51007">
    <property type="entry name" value="CYTC"/>
    <property type="match status" value="2"/>
</dbReference>
<evidence type="ECO:0000313" key="18">
    <source>
        <dbReference type="Proteomes" id="UP000316614"/>
    </source>
</evidence>
<comment type="function">
    <text evidence="11">Involved in methylamine metabolism. Essential for the maturation of the beta subunit of MADH, presumably via a step in the biosynthesis of tryptophan tryptophylquinone (TTQ), the cofactor of MADH.</text>
</comment>
<feature type="binding site" description="covalent" evidence="13">
    <location>
        <position position="237"/>
    </location>
    <ligand>
        <name>heme c</name>
        <dbReference type="ChEBI" id="CHEBI:61717"/>
        <label>2</label>
    </ligand>
</feature>
<evidence type="ECO:0000256" key="10">
    <source>
        <dbReference type="ARBA" id="ARBA00023004"/>
    </source>
</evidence>
<keyword evidence="5 14" id="KW-0479">Metal-binding</keyword>
<feature type="binding site" description="covalent" evidence="13">
    <location>
        <position position="81"/>
    </location>
    <ligand>
        <name>heme c</name>
        <dbReference type="ChEBI" id="CHEBI:61717"/>
        <label>1</label>
    </ligand>
</feature>
<evidence type="ECO:0000313" key="17">
    <source>
        <dbReference type="EMBL" id="QDH80992.1"/>
    </source>
</evidence>
<gene>
    <name evidence="17" type="ORF">FKX85_18860</name>
</gene>
<dbReference type="PANTHER" id="PTHR30600:SF10">
    <property type="entry name" value="BLL6722 PROTEIN"/>
    <property type="match status" value="1"/>
</dbReference>
<dbReference type="InterPro" id="IPR026259">
    <property type="entry name" value="MauG/Cytc_peroxidase"/>
</dbReference>
<evidence type="ECO:0000256" key="11">
    <source>
        <dbReference type="ARBA" id="ARBA00058991"/>
    </source>
</evidence>
<sequence length="374" mass="42323">MRYPHLFYLGIIFVCGLQWACGNGEEEQPSPQNPSLSLQHPEYFPNDVPMPSDNPLTEKGVELGRMLFYEKQLSIDRTISCASCHQQEKAFTDGKKISTGIHDTPGDKNAMSLANLHWTSRFFWDGRAATLEEQALQPIEDHREMNLPLDQAVARLQADEQYPERFKVAFGTDQITEELIGKAIAQFMRTLVSGDSKFDRWIRSEVEFTEQEQLGMELFFTHPEPSLQIRGGNCGDCHLGFLTSGDRNNLLGFHNNGLDIDQDLEEGLAAVTGNSRDKGKFKAPTLRNIALTAPYMHDGRFGTLKEVLEHYDQHIQMNSTLDILIMEASNEDILSGKAIKLHLTDSEKEAIITFLHTLTDEKFINNPKFSDPFN</sequence>
<evidence type="ECO:0000256" key="5">
    <source>
        <dbReference type="ARBA" id="ARBA00022723"/>
    </source>
</evidence>
<feature type="compositionally biased region" description="Polar residues" evidence="15">
    <location>
        <begin position="29"/>
        <end position="38"/>
    </location>
</feature>
<evidence type="ECO:0000256" key="7">
    <source>
        <dbReference type="ARBA" id="ARBA00022764"/>
    </source>
</evidence>
<keyword evidence="8" id="KW-0249">Electron transport</keyword>
<comment type="PTM">
    <text evidence="13">Binds 2 heme groups per subunit.</text>
</comment>
<dbReference type="OrthoDB" id="9805202at2"/>
<evidence type="ECO:0000256" key="2">
    <source>
        <dbReference type="ARBA" id="ARBA00004856"/>
    </source>
</evidence>
<keyword evidence="10 14" id="KW-0408">Iron</keyword>
<dbReference type="GO" id="GO:0042597">
    <property type="term" value="C:periplasmic space"/>
    <property type="evidence" value="ECO:0007669"/>
    <property type="project" value="UniProtKB-SubCell"/>
</dbReference>
<dbReference type="InterPro" id="IPR051395">
    <property type="entry name" value="Cytochrome_c_Peroxidase/MauG"/>
</dbReference>
<comment type="pathway">
    <text evidence="2">One-carbon metabolism; methylamine degradation.</text>
</comment>
<evidence type="ECO:0000259" key="16">
    <source>
        <dbReference type="PROSITE" id="PS51007"/>
    </source>
</evidence>
<evidence type="ECO:0000256" key="15">
    <source>
        <dbReference type="SAM" id="MobiDB-lite"/>
    </source>
</evidence>
<keyword evidence="7" id="KW-0574">Periplasm</keyword>
<evidence type="ECO:0000256" key="6">
    <source>
        <dbReference type="ARBA" id="ARBA00022729"/>
    </source>
</evidence>
<dbReference type="InterPro" id="IPR009056">
    <property type="entry name" value="Cyt_c-like_dom"/>
</dbReference>
<feature type="binding site" description="covalent" evidence="13">
    <location>
        <position position="84"/>
    </location>
    <ligand>
        <name>heme c</name>
        <dbReference type="ChEBI" id="CHEBI:61717"/>
        <label>1</label>
    </ligand>
</feature>
<keyword evidence="18" id="KW-1185">Reference proteome</keyword>
<dbReference type="Pfam" id="PF03150">
    <property type="entry name" value="CCP_MauG"/>
    <property type="match status" value="1"/>
</dbReference>
<dbReference type="FunFam" id="1.10.760.10:FF:000019">
    <property type="entry name" value="Di-heme cytochrome C peroxidase"/>
    <property type="match status" value="1"/>
</dbReference>
<feature type="binding site" description="axial binding residue" evidence="14">
    <location>
        <position position="85"/>
    </location>
    <ligand>
        <name>heme c</name>
        <dbReference type="ChEBI" id="CHEBI:61717"/>
        <label>1</label>
    </ligand>
    <ligandPart>
        <name>Fe</name>
        <dbReference type="ChEBI" id="CHEBI:18248"/>
    </ligandPart>
</feature>
<evidence type="ECO:0000256" key="1">
    <source>
        <dbReference type="ARBA" id="ARBA00004418"/>
    </source>
</evidence>
<feature type="region of interest" description="Disordered" evidence="15">
    <location>
        <begin position="24"/>
        <end position="44"/>
    </location>
</feature>
<comment type="cofactor">
    <cofactor evidence="13">
        <name>heme</name>
        <dbReference type="ChEBI" id="CHEBI:30413"/>
    </cofactor>
    <text evidence="13">Binds 2 heme groups.</text>
</comment>
<dbReference type="GO" id="GO:0020037">
    <property type="term" value="F:heme binding"/>
    <property type="evidence" value="ECO:0007669"/>
    <property type="project" value="InterPro"/>
</dbReference>
<evidence type="ECO:0000256" key="12">
    <source>
        <dbReference type="ARBA" id="ARBA00073576"/>
    </source>
</evidence>
<dbReference type="InterPro" id="IPR004852">
    <property type="entry name" value="Di-haem_cyt_c_peroxidsae"/>
</dbReference>
<dbReference type="PIRSF" id="PIRSF000294">
    <property type="entry name" value="Cytochrome-c_peroxidase"/>
    <property type="match status" value="1"/>
</dbReference>